<reference evidence="10" key="2">
    <citation type="submission" date="2025-08" db="UniProtKB">
        <authorList>
            <consortium name="Ensembl"/>
        </authorList>
    </citation>
    <scope>IDENTIFICATION</scope>
    <source>
        <strain evidence="10">broiler</strain>
    </source>
</reference>
<dbReference type="PANTHER" id="PTHR19328">
    <property type="entry name" value="HEDGEHOG-INTERACTING PROTEIN"/>
    <property type="match status" value="1"/>
</dbReference>
<name>A0A8V0Z9U9_CHICK</name>
<feature type="domain" description="Folate receptor-like" evidence="8">
    <location>
        <begin position="26"/>
        <end position="124"/>
    </location>
</feature>
<evidence type="ECO:0000256" key="1">
    <source>
        <dbReference type="ARBA" id="ARBA00004613"/>
    </source>
</evidence>
<evidence type="ECO:0000313" key="10">
    <source>
        <dbReference type="Ensembl" id="ENSGALP00010027959.1"/>
    </source>
</evidence>
<dbReference type="Proteomes" id="UP000000539">
    <property type="component" value="Chromosome 3"/>
</dbReference>
<dbReference type="InterPro" id="IPR011042">
    <property type="entry name" value="6-blade_b-propeller_TolB-like"/>
</dbReference>
<evidence type="ECO:0000256" key="6">
    <source>
        <dbReference type="ARBA" id="ARBA00023180"/>
    </source>
</evidence>
<evidence type="ECO:0000259" key="9">
    <source>
        <dbReference type="Pfam" id="PF07995"/>
    </source>
</evidence>
<dbReference type="InterPro" id="IPR012938">
    <property type="entry name" value="Glc/Sorbosone_DH"/>
</dbReference>
<dbReference type="PANTHER" id="PTHR19328:SF54">
    <property type="entry name" value="HHIP-LIKE PROTEIN 2"/>
    <property type="match status" value="1"/>
</dbReference>
<proteinExistence type="inferred from homology"/>
<dbReference type="InterPro" id="IPR018143">
    <property type="entry name" value="Folate_rcpt-like"/>
</dbReference>
<keyword evidence="5" id="KW-1015">Disulfide bond</keyword>
<evidence type="ECO:0000256" key="3">
    <source>
        <dbReference type="ARBA" id="ARBA00022525"/>
    </source>
</evidence>
<comment type="similarity">
    <text evidence="2">Belongs to the HHIP family.</text>
</comment>
<evidence type="ECO:0000259" key="8">
    <source>
        <dbReference type="Pfam" id="PF03024"/>
    </source>
</evidence>
<dbReference type="OrthoDB" id="10266706at2759"/>
<dbReference type="Pfam" id="PF07995">
    <property type="entry name" value="GSDH"/>
    <property type="match status" value="1"/>
</dbReference>
<gene>
    <name evidence="10" type="primary">HHIPL2</name>
</gene>
<dbReference type="Gene3D" id="2.120.10.30">
    <property type="entry name" value="TolB, C-terminal domain"/>
    <property type="match status" value="1"/>
</dbReference>
<keyword evidence="3" id="KW-0964">Secreted</keyword>
<dbReference type="GeneTree" id="ENSGT00940000161139"/>
<evidence type="ECO:0000256" key="2">
    <source>
        <dbReference type="ARBA" id="ARBA00010658"/>
    </source>
</evidence>
<evidence type="ECO:0000256" key="4">
    <source>
        <dbReference type="ARBA" id="ARBA00022729"/>
    </source>
</evidence>
<evidence type="ECO:0000256" key="7">
    <source>
        <dbReference type="SAM" id="MobiDB-lite"/>
    </source>
</evidence>
<dbReference type="Ensembl" id="ENSGALT00010047126.1">
    <property type="protein sequence ID" value="ENSGALP00010027959.1"/>
    <property type="gene ID" value="ENSGALG00010019524.1"/>
</dbReference>
<feature type="compositionally biased region" description="Low complexity" evidence="7">
    <location>
        <begin position="586"/>
        <end position="597"/>
    </location>
</feature>
<dbReference type="InterPro" id="IPR011041">
    <property type="entry name" value="Quinoprot_gluc/sorb_DH_b-prop"/>
</dbReference>
<sequence length="665" mass="74164">MFGQALAGEGAALELPFLARMSFFVSPCSAYENFGCCDRERDNSIAAKYHEILDYLDPRGHKLCGTYIKDILCQECSPYAAHLYDAENPRTPLRNLPGLCFDYCSEFHFNCHSAISLLTSDKHIQDCCETNKTRFCNLLMLHANDHTHRMFVAEQVGVIWVYLPDGSRLEEPFLDIKSIVLATPWIGDERGFLGMAFHPNYKNNGKFYIYYSYMDKKKVEKIRISELKVLASDANKADPHSERNLLELEEPAANHNGGQLLFGVDGYLYLFIGDGGKAGDPFGRFGNAQNKSVLLGKVLRIDVDGRSPDGKPYRIPPDNPFVSDPKARPEVYAYGVRNMWRCAVDRGDPVTKKGRGRIFCGDVGQNRFEEVDIIVKGGNYGWRAKEGFECYDTKLCHNSSLDDVLPIFAYGRKVGKSVTGGYVYRGCESPNLNGLYIFGDFMNGRLMALREDEKTNRWKKQDICIGSTKACAFPAMIRSYSKFIISFAEDEAGELYFMSTSYPSAYAPHGSLYKLVDPARRAPPGKCKYKPVTVKIKSKRIAFVPRAKTVLEFLNEPPPTKPPKRSSTLPGAAPTAAAKKSKKMASSKVKASTVKPALSNKKTPKTKAGGEHHRPKQKGARVPRTTPAPSLARRKSSQLTGAKKLLTEKAAQAKGTPGRRRKESR</sequence>
<feature type="compositionally biased region" description="Low complexity" evidence="7">
    <location>
        <begin position="565"/>
        <end position="578"/>
    </location>
</feature>
<keyword evidence="6" id="KW-0325">Glycoprotein</keyword>
<reference evidence="10" key="1">
    <citation type="submission" date="2020-11" db="EMBL/GenBank/DDBJ databases">
        <title>Gallus gallus (Chicken) genome, bGalGal1, GRCg7b, maternal haplotype autosomes + Z &amp; W.</title>
        <authorList>
            <person name="Warren W."/>
            <person name="Formenti G."/>
            <person name="Fedrigo O."/>
            <person name="Haase B."/>
            <person name="Mountcastle J."/>
            <person name="Balacco J."/>
            <person name="Tracey A."/>
            <person name="Schneider V."/>
            <person name="Okimoto R."/>
            <person name="Cheng H."/>
            <person name="Hawken R."/>
            <person name="Howe K."/>
            <person name="Jarvis E.D."/>
        </authorList>
    </citation>
    <scope>NUCLEOTIDE SEQUENCE [LARGE SCALE GENOMIC DNA]</scope>
    <source>
        <strain evidence="10">Broiler</strain>
    </source>
</reference>
<dbReference type="Pfam" id="PF03024">
    <property type="entry name" value="Folate_rec"/>
    <property type="match status" value="1"/>
</dbReference>
<evidence type="ECO:0000256" key="5">
    <source>
        <dbReference type="ARBA" id="ARBA00023157"/>
    </source>
</evidence>
<organism evidence="10 11">
    <name type="scientific">Gallus gallus</name>
    <name type="common">Chicken</name>
    <dbReference type="NCBI Taxonomy" id="9031"/>
    <lineage>
        <taxon>Eukaryota</taxon>
        <taxon>Metazoa</taxon>
        <taxon>Chordata</taxon>
        <taxon>Craniata</taxon>
        <taxon>Vertebrata</taxon>
        <taxon>Euteleostomi</taxon>
        <taxon>Archelosauria</taxon>
        <taxon>Archosauria</taxon>
        <taxon>Dinosauria</taxon>
        <taxon>Saurischia</taxon>
        <taxon>Theropoda</taxon>
        <taxon>Coelurosauria</taxon>
        <taxon>Aves</taxon>
        <taxon>Neognathae</taxon>
        <taxon>Galloanserae</taxon>
        <taxon>Galliformes</taxon>
        <taxon>Phasianidae</taxon>
        <taxon>Phasianinae</taxon>
        <taxon>Gallus</taxon>
    </lineage>
</organism>
<dbReference type="GO" id="GO:0005576">
    <property type="term" value="C:extracellular region"/>
    <property type="evidence" value="ECO:0007669"/>
    <property type="project" value="UniProtKB-SubCell"/>
</dbReference>
<evidence type="ECO:0000313" key="11">
    <source>
        <dbReference type="Proteomes" id="UP000000539"/>
    </source>
</evidence>
<keyword evidence="4" id="KW-0732">Signal</keyword>
<dbReference type="AlphaFoldDB" id="A0A8V0Z9U9"/>
<feature type="region of interest" description="Disordered" evidence="7">
    <location>
        <begin position="553"/>
        <end position="665"/>
    </location>
</feature>
<reference evidence="10" key="3">
    <citation type="submission" date="2025-09" db="UniProtKB">
        <authorList>
            <consortium name="Ensembl"/>
        </authorList>
    </citation>
    <scope>IDENTIFICATION</scope>
    <source>
        <strain evidence="10">broiler</strain>
    </source>
</reference>
<comment type="subcellular location">
    <subcellularLocation>
        <location evidence="1">Secreted</location>
    </subcellularLocation>
</comment>
<protein>
    <submittedName>
        <fullName evidence="10">HHIP like 2</fullName>
    </submittedName>
</protein>
<dbReference type="SUPFAM" id="SSF50952">
    <property type="entry name" value="Soluble quinoprotein glucose dehydrogenase"/>
    <property type="match status" value="1"/>
</dbReference>
<feature type="domain" description="Glucose/Sorbosone dehydrogenase" evidence="9">
    <location>
        <begin position="148"/>
        <end position="462"/>
    </location>
</feature>
<keyword evidence="11" id="KW-1185">Reference proteome</keyword>
<accession>A0A8V0Z9U9</accession>